<evidence type="ECO:0000256" key="7">
    <source>
        <dbReference type="ARBA" id="ARBA00022723"/>
    </source>
</evidence>
<keyword evidence="7" id="KW-0479">Metal-binding</keyword>
<evidence type="ECO:0000256" key="6">
    <source>
        <dbReference type="ARBA" id="ARBA00022692"/>
    </source>
</evidence>
<dbReference type="Gene3D" id="3.40.50.1000">
    <property type="entry name" value="HAD superfamily/HAD-like"/>
    <property type="match status" value="1"/>
</dbReference>
<evidence type="ECO:0000256" key="1">
    <source>
        <dbReference type="ARBA" id="ARBA00004651"/>
    </source>
</evidence>
<dbReference type="InterPro" id="IPR023298">
    <property type="entry name" value="ATPase_P-typ_TM_dom_sf"/>
</dbReference>
<keyword evidence="12 13" id="KW-0472">Membrane</keyword>
<name>A0A1M5M5S4_9BACT</name>
<feature type="transmembrane region" description="Helical" evidence="13">
    <location>
        <begin position="174"/>
        <end position="197"/>
    </location>
</feature>
<keyword evidence="6 13" id="KW-0812">Transmembrane</keyword>
<evidence type="ECO:0000313" key="15">
    <source>
        <dbReference type="EMBL" id="SHG72073.1"/>
    </source>
</evidence>
<keyword evidence="10 13" id="KW-1133">Transmembrane helix</keyword>
<dbReference type="STRING" id="947013.SAMN04488109_1549"/>
<feature type="transmembrane region" description="Helical" evidence="13">
    <location>
        <begin position="425"/>
        <end position="443"/>
    </location>
</feature>
<dbReference type="Pfam" id="PF12156">
    <property type="entry name" value="ATPase-cat_bd"/>
    <property type="match status" value="1"/>
</dbReference>
<reference evidence="15 16" key="1">
    <citation type="submission" date="2016-11" db="EMBL/GenBank/DDBJ databases">
        <authorList>
            <person name="Jaros S."/>
            <person name="Januszkiewicz K."/>
            <person name="Wedrychowicz H."/>
        </authorList>
    </citation>
    <scope>NUCLEOTIDE SEQUENCE [LARGE SCALE GENOMIC DNA]</scope>
    <source>
        <strain evidence="15 16">DSM 24574</strain>
    </source>
</reference>
<evidence type="ECO:0000256" key="9">
    <source>
        <dbReference type="ARBA" id="ARBA00022967"/>
    </source>
</evidence>
<evidence type="ECO:0000256" key="3">
    <source>
        <dbReference type="ARBA" id="ARBA00022448"/>
    </source>
</evidence>
<dbReference type="PANTHER" id="PTHR43520:SF5">
    <property type="entry name" value="CATION-TRANSPORTING P-TYPE ATPASE-RELATED"/>
    <property type="match status" value="1"/>
</dbReference>
<evidence type="ECO:0000256" key="5">
    <source>
        <dbReference type="ARBA" id="ARBA00022553"/>
    </source>
</evidence>
<proteinExistence type="inferred from homology"/>
<keyword evidence="8" id="KW-0460">Magnesium</keyword>
<dbReference type="InterPro" id="IPR001757">
    <property type="entry name" value="P_typ_ATPase"/>
</dbReference>
<comment type="similarity">
    <text evidence="2">Belongs to the cation transport ATPase (P-type) (TC 3.A.3) family. Type IB subfamily.</text>
</comment>
<evidence type="ECO:0000256" key="13">
    <source>
        <dbReference type="SAM" id="Phobius"/>
    </source>
</evidence>
<dbReference type="InterPro" id="IPR008250">
    <property type="entry name" value="ATPase_P-typ_transduc_dom_A_sf"/>
</dbReference>
<dbReference type="SUPFAM" id="SSF81653">
    <property type="entry name" value="Calcium ATPase, transduction domain A"/>
    <property type="match status" value="1"/>
</dbReference>
<gene>
    <name evidence="15" type="ORF">SAMN04488109_1549</name>
</gene>
<dbReference type="AlphaFoldDB" id="A0A1M5M5S4"/>
<feature type="transmembrane region" description="Helical" evidence="13">
    <location>
        <begin position="209"/>
        <end position="230"/>
    </location>
</feature>
<keyword evidence="9" id="KW-1278">Translocase</keyword>
<dbReference type="InterPro" id="IPR023214">
    <property type="entry name" value="HAD_sf"/>
</dbReference>
<dbReference type="PRINTS" id="PR00943">
    <property type="entry name" value="CUATPASE"/>
</dbReference>
<dbReference type="GO" id="GO:0005524">
    <property type="term" value="F:ATP binding"/>
    <property type="evidence" value="ECO:0007669"/>
    <property type="project" value="InterPro"/>
</dbReference>
<dbReference type="InterPro" id="IPR018303">
    <property type="entry name" value="ATPase_P-typ_P_site"/>
</dbReference>
<evidence type="ECO:0000256" key="2">
    <source>
        <dbReference type="ARBA" id="ARBA00006024"/>
    </source>
</evidence>
<evidence type="ECO:0000256" key="11">
    <source>
        <dbReference type="ARBA" id="ARBA00023065"/>
    </source>
</evidence>
<dbReference type="PRINTS" id="PR00119">
    <property type="entry name" value="CATATPASE"/>
</dbReference>
<keyword evidence="4" id="KW-1003">Cell membrane</keyword>
<feature type="transmembrane region" description="Helical" evidence="13">
    <location>
        <begin position="271"/>
        <end position="288"/>
    </location>
</feature>
<evidence type="ECO:0000256" key="4">
    <source>
        <dbReference type="ARBA" id="ARBA00022475"/>
    </source>
</evidence>
<dbReference type="GO" id="GO:0005507">
    <property type="term" value="F:copper ion binding"/>
    <property type="evidence" value="ECO:0007669"/>
    <property type="project" value="TreeGrafter"/>
</dbReference>
<dbReference type="PROSITE" id="PS00154">
    <property type="entry name" value="ATPASE_E1_E2"/>
    <property type="match status" value="1"/>
</dbReference>
<protein>
    <submittedName>
        <fullName evidence="15">Cu+-exporting ATPase</fullName>
    </submittedName>
</protein>
<dbReference type="GO" id="GO:0016887">
    <property type="term" value="F:ATP hydrolysis activity"/>
    <property type="evidence" value="ECO:0007669"/>
    <property type="project" value="InterPro"/>
</dbReference>
<dbReference type="InterPro" id="IPR021993">
    <property type="entry name" value="ATPase-cat-bd"/>
</dbReference>
<comment type="subcellular location">
    <subcellularLocation>
        <location evidence="1">Cell membrane</location>
        <topology evidence="1">Multi-pass membrane protein</topology>
    </subcellularLocation>
</comment>
<dbReference type="GO" id="GO:0005886">
    <property type="term" value="C:plasma membrane"/>
    <property type="evidence" value="ECO:0007669"/>
    <property type="project" value="UniProtKB-SubCell"/>
</dbReference>
<dbReference type="EMBL" id="FQWQ01000001">
    <property type="protein sequence ID" value="SHG72073.1"/>
    <property type="molecule type" value="Genomic_DNA"/>
</dbReference>
<feature type="transmembrane region" description="Helical" evidence="13">
    <location>
        <begin position="737"/>
        <end position="759"/>
    </location>
</feature>
<dbReference type="Gene3D" id="2.70.150.10">
    <property type="entry name" value="Calcium-transporting ATPase, cytoplasmic transduction domain A"/>
    <property type="match status" value="1"/>
</dbReference>
<sequence length="799" mass="88008">MTTSVAESVVCFHCGEPCEDITWLSDKPFCCEGCKTVFEILSANNLCTYYQLDGQAGTSLKNARTGSYAYLDAPEVRQKLLSFDSPDLSRIMFHVPAVHCISCIWLLENLRKLNPGVIKAEVSFGLKTVAIAFDPRQVKLSELASLLAAVGYAPVIALDDGQDTVTKSASGRTLVYKLAIAGFCFGNIMLFSFPEYLGLDQHDGSLKSIFSWLNLALSVPVFFYSASEYFVSAFRSFRQKQINIDVPIAAGLVALFLRSTFDILSGTGPGYLDSFTGLVFFLLIGRWFQGKTYESLAFDRDFKSYFPLAVNRLVDHVWKPAIIYDLKKGDILKIRNMEIVPADSILKDHDALFDYSFVTGEAKPIKIKKGERVYAGGRLIGQPATLTVEKITSQSHLTSLWNNETFRKTEERQYQKIIDRSARKFTWIVIALANVTAGVWYVLAPHQMWLVLTSVLMVACPCALALAAPFTFGSMLRVFGKHGLYLKNADVIERLAAIDAVVFDKTGTVTYGREPVVEFTGDLTGLEREAIKILTAASTHPLSMIISRSIHAAHTHDLSNFKERPGKGVQGVIAGKFIKVGSAEFVGFYEKLDPQASVVFVSVDEEVRGYFTITVKIRPQLKNMLARLGKKCVALLSGDNNADKASMQKVFQPFVTLLFNQDPHDKLAFIQNLQQDGKKVMMVGDGLNDSGALKQSNVGLAISDDSGIFTPACDGILDGTQLNNLDKFLDLARYSSIILKIAFSISFFYNAIALSFAVTGHLTPLVAAILMPVSSISVVGFSTLAVNFVARRKLVRALT</sequence>
<dbReference type="InterPro" id="IPR036412">
    <property type="entry name" value="HAD-like_sf"/>
</dbReference>
<keyword evidence="5" id="KW-0597">Phosphoprotein</keyword>
<evidence type="ECO:0000256" key="10">
    <source>
        <dbReference type="ARBA" id="ARBA00022989"/>
    </source>
</evidence>
<evidence type="ECO:0000313" key="16">
    <source>
        <dbReference type="Proteomes" id="UP000184212"/>
    </source>
</evidence>
<dbReference type="NCBIfam" id="TIGR01494">
    <property type="entry name" value="ATPase_P-type"/>
    <property type="match status" value="1"/>
</dbReference>
<evidence type="ECO:0000259" key="14">
    <source>
        <dbReference type="PROSITE" id="PS50846"/>
    </source>
</evidence>
<dbReference type="Pfam" id="PF00122">
    <property type="entry name" value="E1-E2_ATPase"/>
    <property type="match status" value="1"/>
</dbReference>
<evidence type="ECO:0000256" key="12">
    <source>
        <dbReference type="ARBA" id="ARBA00023136"/>
    </source>
</evidence>
<dbReference type="SUPFAM" id="SSF55008">
    <property type="entry name" value="HMA, heavy metal-associated domain"/>
    <property type="match status" value="1"/>
</dbReference>
<dbReference type="InterPro" id="IPR036163">
    <property type="entry name" value="HMA_dom_sf"/>
</dbReference>
<dbReference type="PROSITE" id="PS50846">
    <property type="entry name" value="HMA_2"/>
    <property type="match status" value="1"/>
</dbReference>
<dbReference type="Gene3D" id="3.40.1110.10">
    <property type="entry name" value="Calcium-transporting ATPase, cytoplasmic domain N"/>
    <property type="match status" value="1"/>
</dbReference>
<dbReference type="RefSeq" id="WP_073132497.1">
    <property type="nucleotide sequence ID" value="NZ_FQWQ01000001.1"/>
</dbReference>
<dbReference type="Proteomes" id="UP000184212">
    <property type="component" value="Unassembled WGS sequence"/>
</dbReference>
<feature type="transmembrane region" description="Helical" evidence="13">
    <location>
        <begin position="449"/>
        <end position="472"/>
    </location>
</feature>
<dbReference type="Pfam" id="PF00702">
    <property type="entry name" value="Hydrolase"/>
    <property type="match status" value="1"/>
</dbReference>
<dbReference type="SUPFAM" id="SSF81665">
    <property type="entry name" value="Calcium ATPase, transmembrane domain M"/>
    <property type="match status" value="1"/>
</dbReference>
<dbReference type="GO" id="GO:0043682">
    <property type="term" value="F:P-type divalent copper transporter activity"/>
    <property type="evidence" value="ECO:0007669"/>
    <property type="project" value="TreeGrafter"/>
</dbReference>
<accession>A0A1M5M5S4</accession>
<evidence type="ECO:0000256" key="8">
    <source>
        <dbReference type="ARBA" id="ARBA00022842"/>
    </source>
</evidence>
<organism evidence="15 16">
    <name type="scientific">Chryseolinea serpens</name>
    <dbReference type="NCBI Taxonomy" id="947013"/>
    <lineage>
        <taxon>Bacteria</taxon>
        <taxon>Pseudomonadati</taxon>
        <taxon>Bacteroidota</taxon>
        <taxon>Cytophagia</taxon>
        <taxon>Cytophagales</taxon>
        <taxon>Fulvivirgaceae</taxon>
        <taxon>Chryseolinea</taxon>
    </lineage>
</organism>
<feature type="transmembrane region" description="Helical" evidence="13">
    <location>
        <begin position="242"/>
        <end position="259"/>
    </location>
</feature>
<dbReference type="InterPro" id="IPR006121">
    <property type="entry name" value="HMA_dom"/>
</dbReference>
<feature type="transmembrane region" description="Helical" evidence="13">
    <location>
        <begin position="765"/>
        <end position="790"/>
    </location>
</feature>
<feature type="domain" description="HMA" evidence="14">
    <location>
        <begin position="89"/>
        <end position="155"/>
    </location>
</feature>
<keyword evidence="11" id="KW-0406">Ion transport</keyword>
<dbReference type="Gene3D" id="3.30.70.100">
    <property type="match status" value="1"/>
</dbReference>
<keyword evidence="3" id="KW-0813">Transport</keyword>
<dbReference type="CDD" id="cd00371">
    <property type="entry name" value="HMA"/>
    <property type="match status" value="1"/>
</dbReference>
<dbReference type="InterPro" id="IPR023299">
    <property type="entry name" value="ATPase_P-typ_cyto_dom_N"/>
</dbReference>
<dbReference type="SUPFAM" id="SSF56784">
    <property type="entry name" value="HAD-like"/>
    <property type="match status" value="1"/>
</dbReference>
<keyword evidence="16" id="KW-1185">Reference proteome</keyword>
<dbReference type="OrthoDB" id="1521937at2"/>
<dbReference type="InterPro" id="IPR059000">
    <property type="entry name" value="ATPase_P-type_domA"/>
</dbReference>
<dbReference type="PANTHER" id="PTHR43520">
    <property type="entry name" value="ATP7, ISOFORM B"/>
    <property type="match status" value="1"/>
</dbReference>
<dbReference type="GO" id="GO:0055070">
    <property type="term" value="P:copper ion homeostasis"/>
    <property type="evidence" value="ECO:0007669"/>
    <property type="project" value="TreeGrafter"/>
</dbReference>